<protein>
    <submittedName>
        <fullName evidence="2">Uncharacterized protein</fullName>
    </submittedName>
</protein>
<keyword evidence="3" id="KW-1185">Reference proteome</keyword>
<reference evidence="2 3" key="1">
    <citation type="submission" date="2023-07" db="EMBL/GenBank/DDBJ databases">
        <title>Citrobacter selenititolerans sp. nov., isolated from seleniferous soil.</title>
        <authorList>
            <person name="Zhang S."/>
            <person name="Li K."/>
            <person name="Peng J."/>
            <person name="Wang H."/>
            <person name="Sun J."/>
            <person name="Guo Y."/>
        </authorList>
    </citation>
    <scope>NUCLEOTIDE SEQUENCE [LARGE SCALE GENOMIC DNA]</scope>
    <source>
        <strain evidence="2 3">S2-9</strain>
    </source>
</reference>
<proteinExistence type="predicted"/>
<evidence type="ECO:0000256" key="1">
    <source>
        <dbReference type="SAM" id="MobiDB-lite"/>
    </source>
</evidence>
<evidence type="ECO:0000313" key="3">
    <source>
        <dbReference type="Proteomes" id="UP001174867"/>
    </source>
</evidence>
<organism evidence="2 3">
    <name type="scientific">Citrobacter enshiensis</name>
    <dbReference type="NCBI Taxonomy" id="2971264"/>
    <lineage>
        <taxon>Bacteria</taxon>
        <taxon>Pseudomonadati</taxon>
        <taxon>Pseudomonadota</taxon>
        <taxon>Gammaproteobacteria</taxon>
        <taxon>Enterobacterales</taxon>
        <taxon>Enterobacteriaceae</taxon>
        <taxon>Citrobacter</taxon>
    </lineage>
</organism>
<sequence length="58" mass="6803">MSDDYDGLRFAKRTEPDDGNDHTQEIIWHMRNGYRRHHGIVEQPPEAKTEKLRAAKNA</sequence>
<dbReference type="Proteomes" id="UP001174867">
    <property type="component" value="Unassembled WGS sequence"/>
</dbReference>
<evidence type="ECO:0000313" key="2">
    <source>
        <dbReference type="EMBL" id="MDN8598662.1"/>
    </source>
</evidence>
<accession>A0ABT8PQP7</accession>
<name>A0ABT8PQP7_9ENTR</name>
<comment type="caution">
    <text evidence="2">The sequence shown here is derived from an EMBL/GenBank/DDBJ whole genome shotgun (WGS) entry which is preliminary data.</text>
</comment>
<gene>
    <name evidence="2" type="ORF">Q0A17_04395</name>
</gene>
<dbReference type="EMBL" id="JAUJYW010000002">
    <property type="protein sequence ID" value="MDN8598662.1"/>
    <property type="molecule type" value="Genomic_DNA"/>
</dbReference>
<feature type="region of interest" description="Disordered" evidence="1">
    <location>
        <begin position="1"/>
        <end position="23"/>
    </location>
</feature>
<dbReference type="RefSeq" id="WP_301697168.1">
    <property type="nucleotide sequence ID" value="NZ_JAUJYW010000002.1"/>
</dbReference>